<dbReference type="HOGENOM" id="CLU_1857135_0_0_1"/>
<keyword evidence="2" id="KW-1185">Reference proteome</keyword>
<dbReference type="EMBL" id="DS268419">
    <property type="protein sequence ID" value="EFO86832.1"/>
    <property type="molecule type" value="Genomic_DNA"/>
</dbReference>
<dbReference type="Proteomes" id="UP000008281">
    <property type="component" value="Unassembled WGS sequence"/>
</dbReference>
<proteinExistence type="predicted"/>
<dbReference type="InParanoid" id="E3LYP4"/>
<evidence type="ECO:0000313" key="1">
    <source>
        <dbReference type="EMBL" id="EFO86832.1"/>
    </source>
</evidence>
<evidence type="ECO:0000313" key="2">
    <source>
        <dbReference type="Proteomes" id="UP000008281"/>
    </source>
</evidence>
<name>E3LYP4_CAERE</name>
<sequence length="138" mass="15134">MACKINFGVQLNSLSFCGPDNIAGLSKSNVKMASSSTGTIFTSIEMDKFSTDIFGCYDEIFIANTKIGIQSLDLETSKLIPVYSLNKKTREELSCSCYNPISENMITAVWCPDTRVTRLSKIDTRSPQGSHDLITVSS</sequence>
<dbReference type="AlphaFoldDB" id="E3LYP4"/>
<gene>
    <name evidence="1" type="ORF">CRE_04683</name>
</gene>
<accession>E3LYP4</accession>
<protein>
    <submittedName>
        <fullName evidence="1">Uncharacterized protein</fullName>
    </submittedName>
</protein>
<organism evidence="2">
    <name type="scientific">Caenorhabditis remanei</name>
    <name type="common">Caenorhabditis vulgaris</name>
    <dbReference type="NCBI Taxonomy" id="31234"/>
    <lineage>
        <taxon>Eukaryota</taxon>
        <taxon>Metazoa</taxon>
        <taxon>Ecdysozoa</taxon>
        <taxon>Nematoda</taxon>
        <taxon>Chromadorea</taxon>
        <taxon>Rhabditida</taxon>
        <taxon>Rhabditina</taxon>
        <taxon>Rhabditomorpha</taxon>
        <taxon>Rhabditoidea</taxon>
        <taxon>Rhabditidae</taxon>
        <taxon>Peloderinae</taxon>
        <taxon>Caenorhabditis</taxon>
    </lineage>
</organism>
<reference evidence="1" key="1">
    <citation type="submission" date="2007-07" db="EMBL/GenBank/DDBJ databases">
        <title>PCAP assembly of the Caenorhabditis remanei genome.</title>
        <authorList>
            <consortium name="The Caenorhabditis remanei Sequencing Consortium"/>
            <person name="Wilson R.K."/>
        </authorList>
    </citation>
    <scope>NUCLEOTIDE SEQUENCE [LARGE SCALE GENOMIC DNA]</scope>
    <source>
        <strain evidence="1">PB4641</strain>
    </source>
</reference>